<evidence type="ECO:0000259" key="3">
    <source>
        <dbReference type="Pfam" id="PF10172"/>
    </source>
</evidence>
<organism evidence="5">
    <name type="scientific">Arachis duranensis</name>
    <name type="common">Wild peanut</name>
    <dbReference type="NCBI Taxonomy" id="130453"/>
    <lineage>
        <taxon>Eukaryota</taxon>
        <taxon>Viridiplantae</taxon>
        <taxon>Streptophyta</taxon>
        <taxon>Embryophyta</taxon>
        <taxon>Tracheophyta</taxon>
        <taxon>Spermatophyta</taxon>
        <taxon>Magnoliopsida</taxon>
        <taxon>eudicotyledons</taxon>
        <taxon>Gunneridae</taxon>
        <taxon>Pentapetalae</taxon>
        <taxon>rosids</taxon>
        <taxon>fabids</taxon>
        <taxon>Fabales</taxon>
        <taxon>Fabaceae</taxon>
        <taxon>Papilionoideae</taxon>
        <taxon>50 kb inversion clade</taxon>
        <taxon>dalbergioids sensu lato</taxon>
        <taxon>Dalbergieae</taxon>
        <taxon>Pterocarpus clade</taxon>
        <taxon>Arachis</taxon>
    </lineage>
</organism>
<evidence type="ECO:0000313" key="6">
    <source>
        <dbReference type="RefSeq" id="XP_015969163.1"/>
    </source>
</evidence>
<evidence type="ECO:0000256" key="1">
    <source>
        <dbReference type="ARBA" id="ARBA00008042"/>
    </source>
</evidence>
<dbReference type="RefSeq" id="XP_052119300.1">
    <property type="nucleotide sequence ID" value="XM_052263340.1"/>
</dbReference>
<evidence type="ECO:0000313" key="4">
    <source>
        <dbReference type="Proteomes" id="UP000515211"/>
    </source>
</evidence>
<dbReference type="RefSeq" id="XP_015969162.1">
    <property type="nucleotide sequence ID" value="XM_016113676.2"/>
</dbReference>
<name>A0A6P4DPT8_ARADU</name>
<evidence type="ECO:0000313" key="5">
    <source>
        <dbReference type="RefSeq" id="XP_015969162.1"/>
    </source>
</evidence>
<evidence type="ECO:0000313" key="7">
    <source>
        <dbReference type="RefSeq" id="XP_052119300.1"/>
    </source>
</evidence>
<sequence length="93" mass="10604">MDSVLGNWPSYDPHNFSQLRTSDPSRSSKMAPATYHSIHNRDVPPADQVINTEHKNILLREIYRRAEEKLTPKRAASDNLIPEHGSKQPRVST</sequence>
<dbReference type="InterPro" id="IPR018276">
    <property type="entry name" value="DDA1_dom"/>
</dbReference>
<feature type="region of interest" description="Disordered" evidence="2">
    <location>
        <begin position="1"/>
        <end position="49"/>
    </location>
</feature>
<accession>A0A6P4DPT8</accession>
<dbReference type="KEGG" id="adu:107492632"/>
<reference evidence="5" key="2">
    <citation type="submission" date="2022-04" db="UniProtKB">
        <authorList>
            <consortium name="RefSeq"/>
        </authorList>
    </citation>
    <scope>IDENTIFICATION</scope>
    <source>
        <tissue evidence="5 6">Whole plant</tissue>
    </source>
</reference>
<gene>
    <name evidence="5 6 7" type="primary">LOC107492632</name>
</gene>
<dbReference type="RefSeq" id="XP_015969163.1">
    <property type="nucleotide sequence ID" value="XM_016113677.3"/>
</dbReference>
<dbReference type="GeneID" id="107492632"/>
<dbReference type="InterPro" id="IPR033575">
    <property type="entry name" value="DDA1-like"/>
</dbReference>
<dbReference type="Pfam" id="PF10172">
    <property type="entry name" value="DDA1"/>
    <property type="match status" value="1"/>
</dbReference>
<dbReference type="OrthoDB" id="8598182at2759"/>
<dbReference type="GO" id="GO:0080008">
    <property type="term" value="C:Cul4-RING E3 ubiquitin ligase complex"/>
    <property type="evidence" value="ECO:0007669"/>
    <property type="project" value="TreeGrafter"/>
</dbReference>
<protein>
    <submittedName>
        <fullName evidence="5 6 7">DET1- and DDB1-associated protein 1</fullName>
    </submittedName>
</protein>
<evidence type="ECO:0000256" key="2">
    <source>
        <dbReference type="SAM" id="MobiDB-lite"/>
    </source>
</evidence>
<reference evidence="4" key="1">
    <citation type="journal article" date="2016" name="Nat. Genet.">
        <title>The genome sequences of Arachis duranensis and Arachis ipaensis, the diploid ancestors of cultivated peanut.</title>
        <authorList>
            <person name="Bertioli D.J."/>
            <person name="Cannon S.B."/>
            <person name="Froenicke L."/>
            <person name="Huang G."/>
            <person name="Farmer A.D."/>
            <person name="Cannon E.K."/>
            <person name="Liu X."/>
            <person name="Gao D."/>
            <person name="Clevenger J."/>
            <person name="Dash S."/>
            <person name="Ren L."/>
            <person name="Moretzsohn M.C."/>
            <person name="Shirasawa K."/>
            <person name="Huang W."/>
            <person name="Vidigal B."/>
            <person name="Abernathy B."/>
            <person name="Chu Y."/>
            <person name="Niederhuth C.E."/>
            <person name="Umale P."/>
            <person name="Araujo A.C."/>
            <person name="Kozik A."/>
            <person name="Kim K.D."/>
            <person name="Burow M.D."/>
            <person name="Varshney R.K."/>
            <person name="Wang X."/>
            <person name="Zhang X."/>
            <person name="Barkley N."/>
            <person name="Guimaraes P.M."/>
            <person name="Isobe S."/>
            <person name="Guo B."/>
            <person name="Liao B."/>
            <person name="Stalker H.T."/>
            <person name="Schmitz R.J."/>
            <person name="Scheffler B.E."/>
            <person name="Leal-Bertioli S.C."/>
            <person name="Xun X."/>
            <person name="Jackson S.A."/>
            <person name="Michelmore R."/>
            <person name="Ozias-Akins P."/>
        </authorList>
    </citation>
    <scope>NUCLEOTIDE SEQUENCE [LARGE SCALE GENOMIC DNA]</scope>
    <source>
        <strain evidence="4">cv. V14167</strain>
    </source>
</reference>
<dbReference type="PANTHER" id="PTHR31879:SF8">
    <property type="entry name" value="DET1- AND DDB1-ASSOCIATED PROTEIN 1"/>
    <property type="match status" value="1"/>
</dbReference>
<feature type="compositionally biased region" description="Polar residues" evidence="2">
    <location>
        <begin position="15"/>
        <end position="28"/>
    </location>
</feature>
<feature type="region of interest" description="Disordered" evidence="2">
    <location>
        <begin position="69"/>
        <end position="93"/>
    </location>
</feature>
<feature type="domain" description="DET1- and DDB1-associated protein 1" evidence="3">
    <location>
        <begin position="4"/>
        <end position="68"/>
    </location>
</feature>
<dbReference type="Proteomes" id="UP000515211">
    <property type="component" value="Chromosome 6"/>
</dbReference>
<keyword evidence="4" id="KW-1185">Reference proteome</keyword>
<dbReference type="GO" id="GO:0032436">
    <property type="term" value="P:positive regulation of proteasomal ubiquitin-dependent protein catabolic process"/>
    <property type="evidence" value="ECO:0007669"/>
    <property type="project" value="TreeGrafter"/>
</dbReference>
<comment type="similarity">
    <text evidence="1">Belongs to the DDA1 family.</text>
</comment>
<dbReference type="PANTHER" id="PTHR31879">
    <property type="entry name" value="DET1- AND DDB1-ASSOCIATED PROTEIN 1"/>
    <property type="match status" value="1"/>
</dbReference>
<proteinExistence type="inferred from homology"/>
<dbReference type="AlphaFoldDB" id="A0A6P4DPT8"/>